<name>A0A1S3JIK5_LINAN</name>
<dbReference type="GO" id="GO:0031023">
    <property type="term" value="P:microtubule organizing center organization"/>
    <property type="evidence" value="ECO:0007669"/>
    <property type="project" value="TreeGrafter"/>
</dbReference>
<dbReference type="Proteomes" id="UP000085678">
    <property type="component" value="Unplaced"/>
</dbReference>
<dbReference type="InParanoid" id="A0A1S3JIK5"/>
<dbReference type="InterPro" id="IPR010604">
    <property type="entry name" value="Plant_AUG7"/>
</dbReference>
<dbReference type="PANTHER" id="PTHR14352">
    <property type="entry name" value="HAUS AUGMIN-LIKE COMPLEX SUBUNIT 7"/>
    <property type="match status" value="1"/>
</dbReference>
<evidence type="ECO:0000313" key="2">
    <source>
        <dbReference type="RefSeq" id="XP_013410203.1"/>
    </source>
</evidence>
<dbReference type="InterPro" id="IPR029711">
    <property type="entry name" value="Haus7-like"/>
</dbReference>
<dbReference type="AlphaFoldDB" id="A0A1S3JIK5"/>
<dbReference type="GeneID" id="106173581"/>
<dbReference type="GO" id="GO:0070652">
    <property type="term" value="C:HAUS complex"/>
    <property type="evidence" value="ECO:0007669"/>
    <property type="project" value="TreeGrafter"/>
</dbReference>
<protein>
    <submittedName>
        <fullName evidence="2">Uncharacterized protein LOC106173581</fullName>
    </submittedName>
</protein>
<proteinExistence type="predicted"/>
<dbReference type="OrthoDB" id="6435999at2759"/>
<dbReference type="GO" id="GO:0051225">
    <property type="term" value="P:spindle assembly"/>
    <property type="evidence" value="ECO:0007669"/>
    <property type="project" value="TreeGrafter"/>
</dbReference>
<gene>
    <name evidence="2" type="primary">LOC106173581</name>
</gene>
<dbReference type="Pfam" id="PF06694">
    <property type="entry name" value="Plant_NMP1"/>
    <property type="match status" value="3"/>
</dbReference>
<sequence length="702" mass="79905">MAVSEKTLAVARSFKAKLDQLGCPFTEDVDVSWILELIFKPGEPRIRLLQWLFSKFDSKLNDMLDPQLAATDTKIDSRIQRLLFIANTLGLCRYDDVDLIRGVASQAKQISFMDQLLDLVWIKDTADDPQLRHMQSPGVVSETTQIDDQFTQDCWLADTIAGQERMHTMFSPKARLLPPDLMKSVEQSWKQREKKNPNCFFMYRHRCGVASQAKQISFMDQLLDLVWIKDTADDPQLRHMQSPGVVSETTQIDDQFTQDCWLADTIAGQERMHTMFSPKARLLPPDLMKSVEQSWKQREKKNPNCSHVPDITQLVQMSQELSRNLARQTEILNELKAGYHLPEQDDALQDKVTRTLRLVLSELSQLVVGFSYVFENEMRQWCNKTPPSLTELGPAFKRVHTMLQQFTALLQGLSTIRSSYTTVCEESSERTKTILNPDKTAGLAYVSQAALDSFQECVSVLEETMRHRGQRKGQSEASFLGNSTMIKLMNVQSDLQPGIKDAAAADLVMIWIISHFPFSSHVPDITQLVQMSQELSRNLVRQTEILNELKAGYHLPEQDDALQDKVTRTLRLVLSELSQLVVGFSYVFENEMRQWCNKTPPSLTELGPAFKRVHTMLQQFTALLQGLSTIRSSYTTVCEESSERTKTILNPDKTAGLAYVSQAALDSFQECVFVLEETMRHRGQRKGHSEASFLGNSTMIKL</sequence>
<keyword evidence="1" id="KW-1185">Reference proteome</keyword>
<dbReference type="PANTHER" id="PTHR14352:SF2">
    <property type="entry name" value="HAUS AUGMIN-LIKE COMPLEX SUBUNIT 7"/>
    <property type="match status" value="1"/>
</dbReference>
<dbReference type="GO" id="GO:0051011">
    <property type="term" value="F:microtubule minus-end binding"/>
    <property type="evidence" value="ECO:0007669"/>
    <property type="project" value="InterPro"/>
</dbReference>
<reference evidence="2" key="1">
    <citation type="submission" date="2025-08" db="UniProtKB">
        <authorList>
            <consortium name="RefSeq"/>
        </authorList>
    </citation>
    <scope>IDENTIFICATION</scope>
    <source>
        <tissue evidence="2">Gonads</tissue>
    </source>
</reference>
<dbReference type="STRING" id="7574.A0A1S3JIK5"/>
<accession>A0A1S3JIK5</accession>
<dbReference type="RefSeq" id="XP_013410203.1">
    <property type="nucleotide sequence ID" value="XM_013554749.1"/>
</dbReference>
<organism evidence="1 2">
    <name type="scientific">Lingula anatina</name>
    <name type="common">Brachiopod</name>
    <name type="synonym">Lingula unguis</name>
    <dbReference type="NCBI Taxonomy" id="7574"/>
    <lineage>
        <taxon>Eukaryota</taxon>
        <taxon>Metazoa</taxon>
        <taxon>Spiralia</taxon>
        <taxon>Lophotrochozoa</taxon>
        <taxon>Brachiopoda</taxon>
        <taxon>Linguliformea</taxon>
        <taxon>Lingulata</taxon>
        <taxon>Lingulida</taxon>
        <taxon>Linguloidea</taxon>
        <taxon>Lingulidae</taxon>
        <taxon>Lingula</taxon>
    </lineage>
</organism>
<dbReference type="KEGG" id="lak:106173581"/>
<evidence type="ECO:0000313" key="1">
    <source>
        <dbReference type="Proteomes" id="UP000085678"/>
    </source>
</evidence>